<keyword evidence="5" id="KW-0255">Endonuclease</keyword>
<gene>
    <name evidence="5" type="ORF">NE542_01895</name>
</gene>
<dbReference type="InterPro" id="IPR052021">
    <property type="entry name" value="Type-I_RS_S_subunit"/>
</dbReference>
<protein>
    <submittedName>
        <fullName evidence="5">Restriction endonuclease subunit S</fullName>
        <ecNumber evidence="5">3.1.21.-</ecNumber>
    </submittedName>
</protein>
<accession>A0AAP2UG21</accession>
<dbReference type="GO" id="GO:0003677">
    <property type="term" value="F:DNA binding"/>
    <property type="evidence" value="ECO:0007669"/>
    <property type="project" value="UniProtKB-KW"/>
</dbReference>
<dbReference type="Gene3D" id="1.10.287.1120">
    <property type="entry name" value="Bipartite methylase S protein"/>
    <property type="match status" value="1"/>
</dbReference>
<dbReference type="RefSeq" id="WP_117346958.1">
    <property type="nucleotide sequence ID" value="NZ_JAJDKX010000001.1"/>
</dbReference>
<dbReference type="EMBL" id="JANGBO010000001">
    <property type="protein sequence ID" value="MCQ5060597.1"/>
    <property type="molecule type" value="Genomic_DNA"/>
</dbReference>
<dbReference type="Pfam" id="PF01420">
    <property type="entry name" value="Methylase_S"/>
    <property type="match status" value="2"/>
</dbReference>
<sequence>MREMKDSRIKWIGKIPKKWTISKMKYVSSIESGVSISKNEYRSDGKYEIIGANGILGYIDRINNKQKAITTGRVGTIGTAYKIEKAWVTDNALIITANSKINYGYLYWILPNLDFIQITSGTAMPLLTTSSLSKQVLPIPKLQEQKRIANFLDNKCAEIDILYADIESQLETLEEYKKSIITEAVTKGLDSDVEMKDSGISYIGNIPKHWKVTNLKYLGKCQNGISKGGEYFGNGFPFVSYGDVYKNYSLPQNVDGLIMSTKTEQNIYSVKYGDVFFTRTSETIEEIGFASTCLKSIENSVFAGFLIRFRPVSNDLIPEFSKFYFRSNIHRKFFVKEMNLVTRASLSQNLLGRLPVLLPPLFEQQMIAKNLEKKCTEIDSAIEDKKMQMQILEQYKKSLIYEYVTGKKEVE</sequence>
<keyword evidence="3" id="KW-0238">DNA-binding</keyword>
<evidence type="ECO:0000256" key="2">
    <source>
        <dbReference type="ARBA" id="ARBA00022747"/>
    </source>
</evidence>
<dbReference type="Gene3D" id="3.90.220.20">
    <property type="entry name" value="DNA methylase specificity domains"/>
    <property type="match status" value="2"/>
</dbReference>
<evidence type="ECO:0000256" key="1">
    <source>
        <dbReference type="ARBA" id="ARBA00010923"/>
    </source>
</evidence>
<dbReference type="InterPro" id="IPR044946">
    <property type="entry name" value="Restrct_endonuc_typeI_TRD_sf"/>
</dbReference>
<dbReference type="PANTHER" id="PTHR30408">
    <property type="entry name" value="TYPE-1 RESTRICTION ENZYME ECOKI SPECIFICITY PROTEIN"/>
    <property type="match status" value="1"/>
</dbReference>
<dbReference type="GO" id="GO:0016787">
    <property type="term" value="F:hydrolase activity"/>
    <property type="evidence" value="ECO:0007669"/>
    <property type="project" value="UniProtKB-KW"/>
</dbReference>
<dbReference type="CDD" id="cd17266">
    <property type="entry name" value="RMtype1_S_Sau1132ORF3780P-TRD2-CR2_like"/>
    <property type="match status" value="1"/>
</dbReference>
<comment type="caution">
    <text evidence="5">The sequence shown here is derived from an EMBL/GenBank/DDBJ whole genome shotgun (WGS) entry which is preliminary data.</text>
</comment>
<dbReference type="GO" id="GO:0009307">
    <property type="term" value="P:DNA restriction-modification system"/>
    <property type="evidence" value="ECO:0007669"/>
    <property type="project" value="UniProtKB-KW"/>
</dbReference>
<organism evidence="5 6">
    <name type="scientific">Faecalibacillus intestinalis</name>
    <dbReference type="NCBI Taxonomy" id="1982626"/>
    <lineage>
        <taxon>Bacteria</taxon>
        <taxon>Bacillati</taxon>
        <taxon>Bacillota</taxon>
        <taxon>Erysipelotrichia</taxon>
        <taxon>Erysipelotrichales</taxon>
        <taxon>Coprobacillaceae</taxon>
        <taxon>Faecalibacillus</taxon>
    </lineage>
</organism>
<dbReference type="PANTHER" id="PTHR30408:SF12">
    <property type="entry name" value="TYPE I RESTRICTION ENZYME MJAVIII SPECIFICITY SUBUNIT"/>
    <property type="match status" value="1"/>
</dbReference>
<dbReference type="InterPro" id="IPR000055">
    <property type="entry name" value="Restrct_endonuc_typeI_TRD"/>
</dbReference>
<evidence type="ECO:0000313" key="5">
    <source>
        <dbReference type="EMBL" id="MCQ5060597.1"/>
    </source>
</evidence>
<name>A0AAP2UG21_9FIRM</name>
<dbReference type="CDD" id="cd17517">
    <property type="entry name" value="RMtype1_S_EcoKI_StySPI-TRD2-CR2_like"/>
    <property type="match status" value="1"/>
</dbReference>
<dbReference type="AlphaFoldDB" id="A0AAP2UG21"/>
<keyword evidence="2" id="KW-0680">Restriction system</keyword>
<keyword evidence="5" id="KW-0378">Hydrolase</keyword>
<evidence type="ECO:0000313" key="6">
    <source>
        <dbReference type="Proteomes" id="UP001204814"/>
    </source>
</evidence>
<feature type="domain" description="Type I restriction modification DNA specificity" evidence="4">
    <location>
        <begin position="16"/>
        <end position="171"/>
    </location>
</feature>
<evidence type="ECO:0000259" key="4">
    <source>
        <dbReference type="Pfam" id="PF01420"/>
    </source>
</evidence>
<dbReference type="Proteomes" id="UP001204814">
    <property type="component" value="Unassembled WGS sequence"/>
</dbReference>
<keyword evidence="5" id="KW-0540">Nuclease</keyword>
<evidence type="ECO:0000256" key="3">
    <source>
        <dbReference type="ARBA" id="ARBA00023125"/>
    </source>
</evidence>
<dbReference type="GO" id="GO:0004519">
    <property type="term" value="F:endonuclease activity"/>
    <property type="evidence" value="ECO:0007669"/>
    <property type="project" value="UniProtKB-KW"/>
</dbReference>
<feature type="domain" description="Type I restriction modification DNA specificity" evidence="4">
    <location>
        <begin position="207"/>
        <end position="373"/>
    </location>
</feature>
<proteinExistence type="inferred from homology"/>
<dbReference type="SUPFAM" id="SSF116734">
    <property type="entry name" value="DNA methylase specificity domain"/>
    <property type="match status" value="2"/>
</dbReference>
<reference evidence="5" key="1">
    <citation type="submission" date="2022-06" db="EMBL/GenBank/DDBJ databases">
        <title>Isolation of gut microbiota from human fecal samples.</title>
        <authorList>
            <person name="Pamer E.G."/>
            <person name="Barat B."/>
            <person name="Waligurski E."/>
            <person name="Medina S."/>
            <person name="Paddock L."/>
            <person name="Mostad J."/>
        </authorList>
    </citation>
    <scope>NUCLEOTIDE SEQUENCE</scope>
    <source>
        <strain evidence="5">DFI.6.24</strain>
    </source>
</reference>
<comment type="similarity">
    <text evidence="1">Belongs to the type-I restriction system S methylase family.</text>
</comment>
<dbReference type="EC" id="3.1.21.-" evidence="5"/>